<comment type="catalytic activity">
    <reaction evidence="6">
        <text>N,N-dimethylethanolamine phosphate + S-adenosyl-L-methionine = phosphocholine + S-adenosyl-L-homocysteine + H(+)</text>
        <dbReference type="Rhea" id="RHEA:25325"/>
        <dbReference type="ChEBI" id="CHEBI:15378"/>
        <dbReference type="ChEBI" id="CHEBI:57856"/>
        <dbReference type="ChEBI" id="CHEBI:58641"/>
        <dbReference type="ChEBI" id="CHEBI:59789"/>
        <dbReference type="ChEBI" id="CHEBI:295975"/>
        <dbReference type="EC" id="2.1.1.103"/>
    </reaction>
    <physiologicalReaction direction="left-to-right" evidence="6">
        <dbReference type="Rhea" id="RHEA:25326"/>
    </physiologicalReaction>
</comment>
<dbReference type="GO" id="GO:0032259">
    <property type="term" value="P:methylation"/>
    <property type="evidence" value="ECO:0007669"/>
    <property type="project" value="UniProtKB-KW"/>
</dbReference>
<comment type="catalytic activity">
    <reaction evidence="7">
        <text>N-methylethanolamine phosphate + S-adenosyl-L-methionine = N,N-dimethylethanolamine phosphate + S-adenosyl-L-homocysteine + H(+)</text>
        <dbReference type="Rhea" id="RHEA:25321"/>
        <dbReference type="ChEBI" id="CHEBI:15378"/>
        <dbReference type="ChEBI" id="CHEBI:57781"/>
        <dbReference type="ChEBI" id="CHEBI:57856"/>
        <dbReference type="ChEBI" id="CHEBI:58641"/>
        <dbReference type="ChEBI" id="CHEBI:59789"/>
        <dbReference type="EC" id="2.1.1.103"/>
    </reaction>
    <physiologicalReaction direction="left-to-right" evidence="7">
        <dbReference type="Rhea" id="RHEA:25322"/>
    </physiologicalReaction>
</comment>
<evidence type="ECO:0000256" key="1">
    <source>
        <dbReference type="ARBA" id="ARBA00004969"/>
    </source>
</evidence>
<evidence type="ECO:0000256" key="2">
    <source>
        <dbReference type="ARBA" id="ARBA00005189"/>
    </source>
</evidence>
<evidence type="ECO:0000256" key="5">
    <source>
        <dbReference type="ARBA" id="ARBA00035674"/>
    </source>
</evidence>
<dbReference type="CDD" id="cd02440">
    <property type="entry name" value="AdoMet_MTases"/>
    <property type="match status" value="2"/>
</dbReference>
<dbReference type="Pfam" id="PF13489">
    <property type="entry name" value="Methyltransf_23"/>
    <property type="match status" value="1"/>
</dbReference>
<gene>
    <name evidence="9" type="ORF">FSP39_018332</name>
</gene>
<proteinExistence type="predicted"/>
<keyword evidence="10" id="KW-1185">Reference proteome</keyword>
<dbReference type="InterPro" id="IPR013216">
    <property type="entry name" value="Methyltransf_11"/>
</dbReference>
<dbReference type="AlphaFoldDB" id="A0AA89BPK6"/>
<dbReference type="EMBL" id="VSWD01000012">
    <property type="protein sequence ID" value="KAK3086427.1"/>
    <property type="molecule type" value="Genomic_DNA"/>
</dbReference>
<comment type="pathway">
    <text evidence="2">Lipid metabolism.</text>
</comment>
<comment type="pathway">
    <text evidence="1">Phospholipid metabolism; phosphatidylcholine biosynthesis.</text>
</comment>
<name>A0AA89BPK6_PINIB</name>
<dbReference type="GO" id="GO:0000234">
    <property type="term" value="F:phosphoethanolamine N-methyltransferase activity"/>
    <property type="evidence" value="ECO:0007669"/>
    <property type="project" value="UniProtKB-EC"/>
</dbReference>
<sequence length="488" mass="56267">MEGYWKEHSQQATLEEMMLDSNASTLCVEEQPEIMSYLPDYAGKQVVELGAGIGRFTTEFAEKARKVVAVDFMENFIQKNKEATATYRNVEHRCSDVTKLKLPENSTDLVFSNWLLMYLTDKEVQELVAEILKWLKEDAYLFARESCFHQSGNKDRSFNPTKYREPGHYEALFTSATIPTDDPEVVYGLDLVLQKPLQAYYKMKQNDNQIVWLLQKSRRSKKDTHGYTTFQEFLDKQQYSSNGILRYEKIFGRTYVSTGGADTTKEFVEMLNLKKGEVVLDVGCGIGGSAFYMVKEFGVQVVAIDLSSNMIKIGMERAKEVDMSPLQVQFEVADATKRDYPAASFDVVYSRDTILHIPDKLSLFKRFFKYLRPGGRVLISDYCCSEGPHAEDFKAYVKQRGYNLLSPAKYGEVLEEAGFVNVRADDRTDLFVESLKKEIRNTEKIKDEFIQEFCQEDYDYIINGWKDKIQRTGKGDQRWGLFYAEKPL</sequence>
<dbReference type="Pfam" id="PF08241">
    <property type="entry name" value="Methyltransf_11"/>
    <property type="match status" value="1"/>
</dbReference>
<dbReference type="InterPro" id="IPR029063">
    <property type="entry name" value="SAM-dependent_MTases_sf"/>
</dbReference>
<dbReference type="EC" id="2.1.1.103" evidence="5"/>
<evidence type="ECO:0000256" key="4">
    <source>
        <dbReference type="ARBA" id="ARBA00022679"/>
    </source>
</evidence>
<dbReference type="PANTHER" id="PTHR44307:SF2">
    <property type="entry name" value="PHOSPHOETHANOLAMINE METHYLTRANSFERASE ISOFORM X1"/>
    <property type="match status" value="1"/>
</dbReference>
<evidence type="ECO:0000256" key="7">
    <source>
        <dbReference type="ARBA" id="ARBA00047841"/>
    </source>
</evidence>
<accession>A0AA89BPK6</accession>
<protein>
    <recommendedName>
        <fullName evidence="5">phosphoethanolamine N-methyltransferase</fullName>
        <ecNumber evidence="5">2.1.1.103</ecNumber>
    </recommendedName>
</protein>
<keyword evidence="3" id="KW-0489">Methyltransferase</keyword>
<keyword evidence="4" id="KW-0808">Transferase</keyword>
<dbReference type="Gene3D" id="3.40.50.150">
    <property type="entry name" value="Vaccinia Virus protein VP39"/>
    <property type="match status" value="2"/>
</dbReference>
<dbReference type="SUPFAM" id="SSF53335">
    <property type="entry name" value="S-adenosyl-L-methionine-dependent methyltransferases"/>
    <property type="match status" value="2"/>
</dbReference>
<evidence type="ECO:0000259" key="8">
    <source>
        <dbReference type="Pfam" id="PF08241"/>
    </source>
</evidence>
<organism evidence="9 10">
    <name type="scientific">Pinctada imbricata</name>
    <name type="common">Atlantic pearl-oyster</name>
    <name type="synonym">Pinctada martensii</name>
    <dbReference type="NCBI Taxonomy" id="66713"/>
    <lineage>
        <taxon>Eukaryota</taxon>
        <taxon>Metazoa</taxon>
        <taxon>Spiralia</taxon>
        <taxon>Lophotrochozoa</taxon>
        <taxon>Mollusca</taxon>
        <taxon>Bivalvia</taxon>
        <taxon>Autobranchia</taxon>
        <taxon>Pteriomorphia</taxon>
        <taxon>Pterioida</taxon>
        <taxon>Pterioidea</taxon>
        <taxon>Pteriidae</taxon>
        <taxon>Pinctada</taxon>
    </lineage>
</organism>
<reference evidence="9" key="1">
    <citation type="submission" date="2019-08" db="EMBL/GenBank/DDBJ databases">
        <title>The improved chromosome-level genome for the pearl oyster Pinctada fucata martensii using PacBio sequencing and Hi-C.</title>
        <authorList>
            <person name="Zheng Z."/>
        </authorList>
    </citation>
    <scope>NUCLEOTIDE SEQUENCE</scope>
    <source>
        <strain evidence="9">ZZ-2019</strain>
        <tissue evidence="9">Adductor muscle</tissue>
    </source>
</reference>
<comment type="caution">
    <text evidence="9">The sequence shown here is derived from an EMBL/GenBank/DDBJ whole genome shotgun (WGS) entry which is preliminary data.</text>
</comment>
<evidence type="ECO:0000313" key="10">
    <source>
        <dbReference type="Proteomes" id="UP001186944"/>
    </source>
</evidence>
<evidence type="ECO:0000313" key="9">
    <source>
        <dbReference type="EMBL" id="KAK3086427.1"/>
    </source>
</evidence>
<dbReference type="PANTHER" id="PTHR44307">
    <property type="entry name" value="PHOSPHOETHANOLAMINE METHYLTRANSFERASE"/>
    <property type="match status" value="1"/>
</dbReference>
<feature type="domain" description="Methyltransferase type 11" evidence="8">
    <location>
        <begin position="48"/>
        <end position="142"/>
    </location>
</feature>
<evidence type="ECO:0000256" key="6">
    <source>
        <dbReference type="ARBA" id="ARBA00047619"/>
    </source>
</evidence>
<dbReference type="Proteomes" id="UP001186944">
    <property type="component" value="Unassembled WGS sequence"/>
</dbReference>
<evidence type="ECO:0000256" key="3">
    <source>
        <dbReference type="ARBA" id="ARBA00022603"/>
    </source>
</evidence>